<sequence>MEIWISLCYLILAFSTGIFLFITCNKSRQPAAKRQRRQKESDAESIISKKYEFKDGKKGDGNNNDDGKSQNKELSKQLQRSSVQSSSNTTGEKRESEVDTESQNTEQQQSKRGKSNKRLIQNETPA</sequence>
<dbReference type="WBParaSite" id="ES5_v2.g30763.t1">
    <property type="protein sequence ID" value="ES5_v2.g30763.t1"/>
    <property type="gene ID" value="ES5_v2.g30763"/>
</dbReference>
<evidence type="ECO:0000313" key="2">
    <source>
        <dbReference type="WBParaSite" id="ES5_v2.g30763.t1"/>
    </source>
</evidence>
<organism evidence="1 2">
    <name type="scientific">Panagrolaimus sp. ES5</name>
    <dbReference type="NCBI Taxonomy" id="591445"/>
    <lineage>
        <taxon>Eukaryota</taxon>
        <taxon>Metazoa</taxon>
        <taxon>Ecdysozoa</taxon>
        <taxon>Nematoda</taxon>
        <taxon>Chromadorea</taxon>
        <taxon>Rhabditida</taxon>
        <taxon>Tylenchina</taxon>
        <taxon>Panagrolaimomorpha</taxon>
        <taxon>Panagrolaimoidea</taxon>
        <taxon>Panagrolaimidae</taxon>
        <taxon>Panagrolaimus</taxon>
    </lineage>
</organism>
<accession>A0AC34GMC1</accession>
<reference evidence="2" key="1">
    <citation type="submission" date="2022-11" db="UniProtKB">
        <authorList>
            <consortium name="WormBaseParasite"/>
        </authorList>
    </citation>
    <scope>IDENTIFICATION</scope>
</reference>
<dbReference type="Proteomes" id="UP000887579">
    <property type="component" value="Unplaced"/>
</dbReference>
<evidence type="ECO:0000313" key="1">
    <source>
        <dbReference type="Proteomes" id="UP000887579"/>
    </source>
</evidence>
<proteinExistence type="predicted"/>
<name>A0AC34GMC1_9BILA</name>
<protein>
    <submittedName>
        <fullName evidence="2">Uncharacterized protein</fullName>
    </submittedName>
</protein>